<dbReference type="Gene3D" id="6.10.20.40">
    <property type="entry name" value="TEA/ATTS domain"/>
    <property type="match status" value="1"/>
</dbReference>
<feature type="DNA-binding region" description="TEA" evidence="6">
    <location>
        <begin position="39"/>
        <end position="115"/>
    </location>
</feature>
<reference evidence="9" key="2">
    <citation type="journal article" date="2014" name="Development">
        <title>Planarian yorkie/YAP functions to integrate adult stem cell proliferation, organ homeostasis and maintenance of axial patterning.</title>
        <authorList>
            <person name="Lin A.Y."/>
            <person name="Pearson B.J."/>
        </authorList>
    </citation>
    <scope>NUCLEOTIDE SEQUENCE</scope>
    <source>
        <strain evidence="9">CIW4</strain>
    </source>
</reference>
<dbReference type="GO" id="GO:0000981">
    <property type="term" value="F:DNA-binding transcription factor activity, RNA polymerase II-specific"/>
    <property type="evidence" value="ECO:0007669"/>
    <property type="project" value="TreeGrafter"/>
</dbReference>
<dbReference type="PANTHER" id="PTHR11834:SF4">
    <property type="entry name" value="TRANSCRIPTIONAL ENHANCER FACTOR TEF-1"/>
    <property type="match status" value="1"/>
</dbReference>
<dbReference type="GO" id="GO:0000978">
    <property type="term" value="F:RNA polymerase II cis-regulatory region sequence-specific DNA binding"/>
    <property type="evidence" value="ECO:0007669"/>
    <property type="project" value="TreeGrafter"/>
</dbReference>
<proteinExistence type="evidence at transcript level"/>
<keyword evidence="2" id="KW-0805">Transcription regulation</keyword>
<evidence type="ECO:0000256" key="3">
    <source>
        <dbReference type="ARBA" id="ARBA00023125"/>
    </source>
</evidence>
<dbReference type="EMBL" id="KF990481">
    <property type="protein sequence ID" value="AHJ60961.1"/>
    <property type="molecule type" value="mRNA"/>
</dbReference>
<evidence type="ECO:0000256" key="5">
    <source>
        <dbReference type="ARBA" id="ARBA00023242"/>
    </source>
</evidence>
<dbReference type="InterPro" id="IPR041086">
    <property type="entry name" value="YBD"/>
</dbReference>
<dbReference type="SMART" id="SM00426">
    <property type="entry name" value="TEA"/>
    <property type="match status" value="1"/>
</dbReference>
<dbReference type="GO" id="GO:0035329">
    <property type="term" value="P:hippo signaling"/>
    <property type="evidence" value="ECO:0007669"/>
    <property type="project" value="TreeGrafter"/>
</dbReference>
<keyword evidence="4" id="KW-0804">Transcription</keyword>
<dbReference type="GO" id="GO:0048568">
    <property type="term" value="P:embryonic organ development"/>
    <property type="evidence" value="ECO:0007669"/>
    <property type="project" value="TreeGrafter"/>
</dbReference>
<dbReference type="PRINTS" id="PR00065">
    <property type="entry name" value="TEADOMAIN"/>
</dbReference>
<reference evidence="9" key="1">
    <citation type="submission" date="2013-12" db="EMBL/GenBank/DDBJ databases">
        <authorList>
            <person name="Lin A.Y.T."/>
            <person name="Pearson B.J."/>
        </authorList>
    </citation>
    <scope>NUCLEOTIDE SEQUENCE</scope>
    <source>
        <strain evidence="9">CIW4</strain>
    </source>
</reference>
<dbReference type="InterPro" id="IPR050937">
    <property type="entry name" value="TEC1_TEAD_TF"/>
</dbReference>
<dbReference type="InterPro" id="IPR000818">
    <property type="entry name" value="TEA/ATTS_dom"/>
</dbReference>
<evidence type="ECO:0000256" key="7">
    <source>
        <dbReference type="SAM" id="MobiDB-lite"/>
    </source>
</evidence>
<keyword evidence="5" id="KW-0539">Nucleus</keyword>
<accession>W8E2X6</accession>
<protein>
    <submittedName>
        <fullName evidence="9">SD1</fullName>
    </submittedName>
</protein>
<dbReference type="Gene3D" id="2.70.50.80">
    <property type="match status" value="1"/>
</dbReference>
<feature type="domain" description="TEA" evidence="8">
    <location>
        <begin position="39"/>
        <end position="115"/>
    </location>
</feature>
<name>W8E2X6_SCHMD</name>
<dbReference type="OrthoDB" id="10006572at2759"/>
<dbReference type="GO" id="GO:0005667">
    <property type="term" value="C:transcription regulator complex"/>
    <property type="evidence" value="ECO:0007669"/>
    <property type="project" value="TreeGrafter"/>
</dbReference>
<dbReference type="PANTHER" id="PTHR11834">
    <property type="entry name" value="TRANSCRIPTIONAL ENHANCER FACTOR TEF RELATED"/>
    <property type="match status" value="1"/>
</dbReference>
<organism evidence="9">
    <name type="scientific">Schmidtea mediterranea</name>
    <name type="common">Freshwater planarian flatworm</name>
    <dbReference type="NCBI Taxonomy" id="79327"/>
    <lineage>
        <taxon>Eukaryota</taxon>
        <taxon>Metazoa</taxon>
        <taxon>Spiralia</taxon>
        <taxon>Lophotrochozoa</taxon>
        <taxon>Platyhelminthes</taxon>
        <taxon>Rhabditophora</taxon>
        <taxon>Seriata</taxon>
        <taxon>Tricladida</taxon>
        <taxon>Continenticola</taxon>
        <taxon>Geoplanoidea</taxon>
        <taxon>Dugesiidae</taxon>
        <taxon>Schmidtea</taxon>
    </lineage>
</organism>
<dbReference type="Pfam" id="PF01285">
    <property type="entry name" value="TEA"/>
    <property type="match status" value="1"/>
</dbReference>
<gene>
    <name evidence="9" type="primary">sd1</name>
</gene>
<feature type="compositionally biased region" description="Acidic residues" evidence="7">
    <location>
        <begin position="24"/>
        <end position="44"/>
    </location>
</feature>
<sequence length="418" mass="47650">MNSTAWDNVSESPKDNQAMNSNSDIEEFGDNFDDTDEDKAEEDGVWSADIEQSFQEALAIYPPCGRRKIILSDEGKMYGRNELIARYIKLRTGKTRTRKQVSSHIQVLARRRHKESNVSTISEDGQTIPETTQNINFKLMDNEYPFSNPGRVALNQNMDAIDLRWGGVRGFTDPVTRNPLSITKDSNNTIWNVENHMINSPSHGTKSGNILCQSNVVSNLGPISYNKIGLKEIIVFQVKAPNLEPCHWNQPGKIHEFIHLGPLSNSSVMLENIGPTFLEPINASQIWDKFPLQSGLKELIGTYKNPCFFLLKIWIDMYSELREDDKYRISIKFKTSCPGKICLNTKICTFTKAIVEDKQIIDHSTANDEMGFVVENYPMCDYLKKLLVRLKQFKDKETMNSVLENFSVFQTVQKAETE</sequence>
<feature type="compositionally biased region" description="Polar residues" evidence="7">
    <location>
        <begin position="1"/>
        <end position="23"/>
    </location>
</feature>
<comment type="subcellular location">
    <subcellularLocation>
        <location evidence="1">Nucleus</location>
    </subcellularLocation>
</comment>
<evidence type="ECO:0000256" key="2">
    <source>
        <dbReference type="ARBA" id="ARBA00023015"/>
    </source>
</evidence>
<dbReference type="GO" id="GO:0005634">
    <property type="term" value="C:nucleus"/>
    <property type="evidence" value="ECO:0007669"/>
    <property type="project" value="UniProtKB-SubCell"/>
</dbReference>
<evidence type="ECO:0000259" key="8">
    <source>
        <dbReference type="PROSITE" id="PS51088"/>
    </source>
</evidence>
<dbReference type="Pfam" id="PF17725">
    <property type="entry name" value="YBD"/>
    <property type="match status" value="1"/>
</dbReference>
<dbReference type="PROSITE" id="PS00554">
    <property type="entry name" value="TEA_1"/>
    <property type="match status" value="1"/>
</dbReference>
<dbReference type="PROSITE" id="PS51088">
    <property type="entry name" value="TEA_2"/>
    <property type="match status" value="1"/>
</dbReference>
<evidence type="ECO:0000256" key="4">
    <source>
        <dbReference type="ARBA" id="ARBA00023163"/>
    </source>
</evidence>
<evidence type="ECO:0000256" key="1">
    <source>
        <dbReference type="ARBA" id="ARBA00004123"/>
    </source>
</evidence>
<feature type="non-terminal residue" evidence="9">
    <location>
        <position position="418"/>
    </location>
</feature>
<evidence type="ECO:0000313" key="9">
    <source>
        <dbReference type="EMBL" id="AHJ60961.1"/>
    </source>
</evidence>
<feature type="region of interest" description="Disordered" evidence="7">
    <location>
        <begin position="1"/>
        <end position="44"/>
    </location>
</feature>
<keyword evidence="3" id="KW-0238">DNA-binding</keyword>
<dbReference type="AlphaFoldDB" id="W8E2X6"/>
<dbReference type="InterPro" id="IPR038096">
    <property type="entry name" value="TEA/ATTS_sf"/>
</dbReference>
<evidence type="ECO:0000256" key="6">
    <source>
        <dbReference type="PROSITE-ProRule" id="PRU00505"/>
    </source>
</evidence>